<dbReference type="Proteomes" id="UP000592820">
    <property type="component" value="Unassembled WGS sequence"/>
</dbReference>
<dbReference type="PANTHER" id="PTHR43698">
    <property type="entry name" value="RIBD C-TERMINAL DOMAIN CONTAINING PROTEIN"/>
    <property type="match status" value="1"/>
</dbReference>
<feature type="signal peptide" evidence="1">
    <location>
        <begin position="1"/>
        <end position="21"/>
    </location>
</feature>
<dbReference type="SUPFAM" id="SSF51182">
    <property type="entry name" value="RmlC-like cupins"/>
    <property type="match status" value="1"/>
</dbReference>
<keyword evidence="3" id="KW-0223">Dioxygenase</keyword>
<evidence type="ECO:0000313" key="4">
    <source>
        <dbReference type="Proteomes" id="UP000592820"/>
    </source>
</evidence>
<keyword evidence="1" id="KW-0732">Signal</keyword>
<keyword evidence="3" id="KW-0560">Oxidoreductase</keyword>
<name>A0A7W8P2G7_9BURK</name>
<accession>A0A7W8P2G7</accession>
<dbReference type="InterPro" id="IPR014710">
    <property type="entry name" value="RmlC-like_jellyroll"/>
</dbReference>
<evidence type="ECO:0000259" key="2">
    <source>
        <dbReference type="Pfam" id="PF07883"/>
    </source>
</evidence>
<dbReference type="GO" id="GO:0051213">
    <property type="term" value="F:dioxygenase activity"/>
    <property type="evidence" value="ECO:0007669"/>
    <property type="project" value="UniProtKB-KW"/>
</dbReference>
<dbReference type="EMBL" id="JACHDE010000002">
    <property type="protein sequence ID" value="MBB5399058.1"/>
    <property type="molecule type" value="Genomic_DNA"/>
</dbReference>
<feature type="domain" description="Cupin type-2" evidence="2">
    <location>
        <begin position="64"/>
        <end position="128"/>
    </location>
</feature>
<sequence>MKHLLAAAASAAGIASTAAIADNIEIRHSAEVQVVTGKPGNFTGNAEVRPLFPPNDSTRANVGLVDFASSARTTWHTHPAGQLLIVTAGMGWIQEEGKGRRVIESGDVVWIPAGVKHWHGATDTTSMSHVALTYMVDGKNVDWLEPVSDEQYR</sequence>
<dbReference type="RefSeq" id="WP_184225508.1">
    <property type="nucleotide sequence ID" value="NZ_JACHDE010000002.1"/>
</dbReference>
<comment type="caution">
    <text evidence="3">The sequence shown here is derived from an EMBL/GenBank/DDBJ whole genome shotgun (WGS) entry which is preliminary data.</text>
</comment>
<organism evidence="3 4">
    <name type="scientific">Paraburkholderia youngii</name>
    <dbReference type="NCBI Taxonomy" id="2782701"/>
    <lineage>
        <taxon>Bacteria</taxon>
        <taxon>Pseudomonadati</taxon>
        <taxon>Pseudomonadota</taxon>
        <taxon>Betaproteobacteria</taxon>
        <taxon>Burkholderiales</taxon>
        <taxon>Burkholderiaceae</taxon>
        <taxon>Paraburkholderia</taxon>
    </lineage>
</organism>
<feature type="chain" id="PRO_5031385450" evidence="1">
    <location>
        <begin position="22"/>
        <end position="153"/>
    </location>
</feature>
<gene>
    <name evidence="3" type="ORF">HDG41_001097</name>
</gene>
<evidence type="ECO:0000313" key="3">
    <source>
        <dbReference type="EMBL" id="MBB5399058.1"/>
    </source>
</evidence>
<evidence type="ECO:0000256" key="1">
    <source>
        <dbReference type="SAM" id="SignalP"/>
    </source>
</evidence>
<dbReference type="Gene3D" id="2.60.120.10">
    <property type="entry name" value="Jelly Rolls"/>
    <property type="match status" value="1"/>
</dbReference>
<dbReference type="InterPro" id="IPR013096">
    <property type="entry name" value="Cupin_2"/>
</dbReference>
<dbReference type="AlphaFoldDB" id="A0A7W8P2G7"/>
<protein>
    <submittedName>
        <fullName evidence="3">Quercetin dioxygenase-like cupin family protein</fullName>
    </submittedName>
</protein>
<dbReference type="CDD" id="cd02233">
    <property type="entry name" value="cupin_HNL-like"/>
    <property type="match status" value="1"/>
</dbReference>
<dbReference type="PANTHER" id="PTHR43698:SF1">
    <property type="entry name" value="BLL4564 PROTEIN"/>
    <property type="match status" value="1"/>
</dbReference>
<reference evidence="3 4" key="1">
    <citation type="submission" date="2020-08" db="EMBL/GenBank/DDBJ databases">
        <title>Genomic Encyclopedia of Type Strains, Phase IV (KMG-V): Genome sequencing to study the core and pangenomes of soil and plant-associated prokaryotes.</title>
        <authorList>
            <person name="Whitman W."/>
        </authorList>
    </citation>
    <scope>NUCLEOTIDE SEQUENCE [LARGE SCALE GENOMIC DNA]</scope>
    <source>
        <strain evidence="3 4">JPY162</strain>
    </source>
</reference>
<dbReference type="Pfam" id="PF07883">
    <property type="entry name" value="Cupin_2"/>
    <property type="match status" value="1"/>
</dbReference>
<proteinExistence type="predicted"/>
<dbReference type="InterPro" id="IPR047263">
    <property type="entry name" value="HNL-like_cupin"/>
</dbReference>
<dbReference type="InterPro" id="IPR011051">
    <property type="entry name" value="RmlC_Cupin_sf"/>
</dbReference>